<dbReference type="Pfam" id="PF01037">
    <property type="entry name" value="AsnC_trans_reg"/>
    <property type="match status" value="1"/>
</dbReference>
<evidence type="ECO:0000256" key="1">
    <source>
        <dbReference type="ARBA" id="ARBA00023015"/>
    </source>
</evidence>
<dbReference type="Gene3D" id="3.30.70.920">
    <property type="match status" value="1"/>
</dbReference>
<keyword evidence="1" id="KW-0805">Transcription regulation</keyword>
<dbReference type="RefSeq" id="WP_311944747.1">
    <property type="nucleotide sequence ID" value="NZ_JAVSCS010000054.1"/>
</dbReference>
<evidence type="ECO:0000256" key="3">
    <source>
        <dbReference type="ARBA" id="ARBA00023163"/>
    </source>
</evidence>
<gene>
    <name evidence="5" type="ORF">ABXS05_13775</name>
</gene>
<dbReference type="InterPro" id="IPR000485">
    <property type="entry name" value="AsnC-type_HTH_dom"/>
</dbReference>
<comment type="caution">
    <text evidence="5">The sequence shown here is derived from an EMBL/GenBank/DDBJ whole genome shotgun (WGS) entry which is preliminary data.</text>
</comment>
<dbReference type="InterPro" id="IPR019887">
    <property type="entry name" value="Tscrpt_reg_AsnC/Lrp_C"/>
</dbReference>
<dbReference type="Gene3D" id="1.10.10.10">
    <property type="entry name" value="Winged helix-like DNA-binding domain superfamily/Winged helix DNA-binding domain"/>
    <property type="match status" value="1"/>
</dbReference>
<keyword evidence="2" id="KW-0238">DNA-binding</keyword>
<dbReference type="InterPro" id="IPR019888">
    <property type="entry name" value="Tscrpt_reg_AsnC-like"/>
</dbReference>
<evidence type="ECO:0000259" key="4">
    <source>
        <dbReference type="PROSITE" id="PS50956"/>
    </source>
</evidence>
<sequence length="154" mass="17747">MKLDQRDKQILALLQLQADHPLADLAEKTHLSPSACWRRIKRLEEEGYIARRAALLDRKKVGLPTTVYVMVRTANHSLEWLERFRALVADTPEIVEMHRLTGDIDYLLKIVLPDVESLDLVYKKLVAKLQFNDISSYISMEMFKDTTVLPLSNA</sequence>
<name>A0ABV3PLU9_9HYPH</name>
<accession>A0ABV3PLU9</accession>
<dbReference type="PRINTS" id="PR00033">
    <property type="entry name" value="HTHASNC"/>
</dbReference>
<dbReference type="PANTHER" id="PTHR30154">
    <property type="entry name" value="LEUCINE-RESPONSIVE REGULATORY PROTEIN"/>
    <property type="match status" value="1"/>
</dbReference>
<dbReference type="PANTHER" id="PTHR30154:SF17">
    <property type="entry name" value="DNA-BINDING TRANSCRIPTIONAL ACTIVATOR DECR"/>
    <property type="match status" value="1"/>
</dbReference>
<dbReference type="InterPro" id="IPR036390">
    <property type="entry name" value="WH_DNA-bd_sf"/>
</dbReference>
<keyword evidence="6" id="KW-1185">Reference proteome</keyword>
<evidence type="ECO:0000256" key="2">
    <source>
        <dbReference type="ARBA" id="ARBA00023125"/>
    </source>
</evidence>
<dbReference type="InterPro" id="IPR011991">
    <property type="entry name" value="ArsR-like_HTH"/>
</dbReference>
<evidence type="ECO:0000313" key="6">
    <source>
        <dbReference type="Proteomes" id="UP001555786"/>
    </source>
</evidence>
<dbReference type="PROSITE" id="PS50956">
    <property type="entry name" value="HTH_ASNC_2"/>
    <property type="match status" value="1"/>
</dbReference>
<protein>
    <submittedName>
        <fullName evidence="5">Lrp/AsnC family transcriptional regulator</fullName>
    </submittedName>
</protein>
<proteinExistence type="predicted"/>
<keyword evidence="3" id="KW-0804">Transcription</keyword>
<dbReference type="CDD" id="cd00090">
    <property type="entry name" value="HTH_ARSR"/>
    <property type="match status" value="1"/>
</dbReference>
<organism evidence="5 6">
    <name type="scientific">Labrys neptuniae</name>
    <dbReference type="NCBI Taxonomy" id="376174"/>
    <lineage>
        <taxon>Bacteria</taxon>
        <taxon>Pseudomonadati</taxon>
        <taxon>Pseudomonadota</taxon>
        <taxon>Alphaproteobacteria</taxon>
        <taxon>Hyphomicrobiales</taxon>
        <taxon>Xanthobacteraceae</taxon>
        <taxon>Labrys</taxon>
    </lineage>
</organism>
<reference evidence="5 6" key="1">
    <citation type="submission" date="2024-07" db="EMBL/GenBank/DDBJ databases">
        <title>Description of Labrys sedimenti sp. nov., isolated from a diclofenac-degrading enrichment culture.</title>
        <authorList>
            <person name="Tancsics A."/>
            <person name="Csepanyi A."/>
        </authorList>
    </citation>
    <scope>NUCLEOTIDE SEQUENCE [LARGE SCALE GENOMIC DNA]</scope>
    <source>
        <strain evidence="5 6">LMG 23578</strain>
    </source>
</reference>
<dbReference type="SMART" id="SM00344">
    <property type="entry name" value="HTH_ASNC"/>
    <property type="match status" value="1"/>
</dbReference>
<dbReference type="Proteomes" id="UP001555786">
    <property type="component" value="Unassembled WGS sequence"/>
</dbReference>
<evidence type="ECO:0000313" key="5">
    <source>
        <dbReference type="EMBL" id="MEW9306615.1"/>
    </source>
</evidence>
<dbReference type="SUPFAM" id="SSF46785">
    <property type="entry name" value="Winged helix' DNA-binding domain"/>
    <property type="match status" value="1"/>
</dbReference>
<dbReference type="InterPro" id="IPR036388">
    <property type="entry name" value="WH-like_DNA-bd_sf"/>
</dbReference>
<feature type="domain" description="HTH asnC-type" evidence="4">
    <location>
        <begin position="3"/>
        <end position="64"/>
    </location>
</feature>
<dbReference type="Pfam" id="PF13412">
    <property type="entry name" value="HTH_24"/>
    <property type="match status" value="1"/>
</dbReference>
<dbReference type="EMBL" id="JBFNQD010000003">
    <property type="protein sequence ID" value="MEW9306615.1"/>
    <property type="molecule type" value="Genomic_DNA"/>
</dbReference>